<dbReference type="AlphaFoldDB" id="A0A5K7XCD1"/>
<feature type="region of interest" description="Disordered" evidence="1">
    <location>
        <begin position="1"/>
        <end position="25"/>
    </location>
</feature>
<dbReference type="Proteomes" id="UP000326837">
    <property type="component" value="Chromosome"/>
</dbReference>
<sequence>MEIVTQSSKKRSPADTLLISRQRTDPGSDCVVGNWQHVRFGRSYPG</sequence>
<reference evidence="3" key="1">
    <citation type="submission" date="2019-10" db="EMBL/GenBank/DDBJ databases">
        <title>Lacipirellula parvula gen. nov., sp. nov., representing a lineage of planctomycetes widespread in freshwater anoxic habitats, and description of the family Lacipirellulaceae.</title>
        <authorList>
            <person name="Dedysh S.N."/>
            <person name="Kulichevskaya I.S."/>
            <person name="Beletsky A.V."/>
            <person name="Rakitin A.L."/>
            <person name="Mardanov A.V."/>
            <person name="Ivanova A.A."/>
            <person name="Saltykova V.X."/>
            <person name="Rijpstra W.I.C."/>
            <person name="Sinninghe Damste J.S."/>
            <person name="Ravin N.V."/>
        </authorList>
    </citation>
    <scope>NUCLEOTIDE SEQUENCE [LARGE SCALE GENOMIC DNA]</scope>
    <source>
        <strain evidence="3">PX69</strain>
    </source>
</reference>
<keyword evidence="3" id="KW-1185">Reference proteome</keyword>
<evidence type="ECO:0000313" key="3">
    <source>
        <dbReference type="Proteomes" id="UP000326837"/>
    </source>
</evidence>
<name>A0A5K7XCD1_9BACT</name>
<gene>
    <name evidence="2" type="ORF">PLANPX_3647</name>
</gene>
<proteinExistence type="predicted"/>
<evidence type="ECO:0000313" key="2">
    <source>
        <dbReference type="EMBL" id="BBO34035.1"/>
    </source>
</evidence>
<accession>A0A5K7XCD1</accession>
<protein>
    <submittedName>
        <fullName evidence="2">Uncharacterized protein</fullName>
    </submittedName>
</protein>
<dbReference type="KEGG" id="lpav:PLANPX_3647"/>
<dbReference type="EMBL" id="AP021861">
    <property type="protein sequence ID" value="BBO34035.1"/>
    <property type="molecule type" value="Genomic_DNA"/>
</dbReference>
<organism evidence="2 3">
    <name type="scientific">Lacipirellula parvula</name>
    <dbReference type="NCBI Taxonomy" id="2650471"/>
    <lineage>
        <taxon>Bacteria</taxon>
        <taxon>Pseudomonadati</taxon>
        <taxon>Planctomycetota</taxon>
        <taxon>Planctomycetia</taxon>
        <taxon>Pirellulales</taxon>
        <taxon>Lacipirellulaceae</taxon>
        <taxon>Lacipirellula</taxon>
    </lineage>
</organism>
<evidence type="ECO:0000256" key="1">
    <source>
        <dbReference type="SAM" id="MobiDB-lite"/>
    </source>
</evidence>